<dbReference type="EMBL" id="DQ453724">
    <property type="protein sequence ID" value="ABE72929.1"/>
    <property type="molecule type" value="mRNA"/>
</dbReference>
<evidence type="ECO:0000256" key="2">
    <source>
        <dbReference type="SAM" id="SignalP"/>
    </source>
</evidence>
<evidence type="ECO:0000259" key="3">
    <source>
        <dbReference type="Pfam" id="PF25272"/>
    </source>
</evidence>
<dbReference type="AlphaFoldDB" id="A0MCN8"/>
<dbReference type="Pfam" id="PF25272">
    <property type="entry name" value="VERL_C"/>
    <property type="match status" value="1"/>
</dbReference>
<feature type="chain" id="PRO_5002627018" evidence="2">
    <location>
        <begin position="20"/>
        <end position="355"/>
    </location>
</feature>
<protein>
    <submittedName>
        <fullName evidence="4">Vitelline envelope zona pellucida domain 5</fullName>
    </submittedName>
</protein>
<proteinExistence type="evidence at transcript level"/>
<organism evidence="4">
    <name type="scientific">Haliotis rufescens</name>
    <name type="common">California red abalone</name>
    <dbReference type="NCBI Taxonomy" id="6454"/>
    <lineage>
        <taxon>Eukaryota</taxon>
        <taxon>Metazoa</taxon>
        <taxon>Spiralia</taxon>
        <taxon>Lophotrochozoa</taxon>
        <taxon>Mollusca</taxon>
        <taxon>Gastropoda</taxon>
        <taxon>Vetigastropoda</taxon>
        <taxon>Lepetellida</taxon>
        <taxon>Haliotoidea</taxon>
        <taxon>Haliotidae</taxon>
        <taxon>Haliotis</taxon>
    </lineage>
</organism>
<dbReference type="InterPro" id="IPR057371">
    <property type="entry name" value="VERL_C"/>
</dbReference>
<evidence type="ECO:0000313" key="4">
    <source>
        <dbReference type="EMBL" id="ABE72929.1"/>
    </source>
</evidence>
<evidence type="ECO:0000256" key="1">
    <source>
        <dbReference type="SAM" id="MobiDB-lite"/>
    </source>
</evidence>
<feature type="domain" description="Vitelline envelope sperm lysin receptor C-terminal" evidence="3">
    <location>
        <begin position="47"/>
        <end position="277"/>
    </location>
</feature>
<feature type="compositionally biased region" description="Basic residues" evidence="1">
    <location>
        <begin position="326"/>
        <end position="335"/>
    </location>
</feature>
<feature type="region of interest" description="Disordered" evidence="1">
    <location>
        <begin position="323"/>
        <end position="355"/>
    </location>
</feature>
<gene>
    <name evidence="4" type="primary">VEZP5</name>
</gene>
<reference evidence="4" key="1">
    <citation type="journal article" date="2006" name="Proc. Natl. Acad. Sci. U.S.A.">
        <title>Rapidly evolving zona pellucida domain proteins are a major component of the vitelline envelope of abalone eggs.</title>
        <authorList>
            <person name="Aagaard J.E."/>
            <person name="Yi X."/>
            <person name="MacCoss M.J."/>
            <person name="Swanson W.J."/>
        </authorList>
    </citation>
    <scope>NUCLEOTIDE SEQUENCE</scope>
</reference>
<name>A0MCN8_HALRU</name>
<sequence>MMSQVPLLVVLSCFTLVKCGDLAVDDAGGIIKVHSDCSKTKDGLSTITLCADHPVVVTFLCKGGVVATPQTQDGVTYIQTAAFLPKKGPACLLEKMAKSEVYKLKVQVARESKVGNVGVSDDHNNFLVTCRYDAEAKNITERETIDVGKHIFEEIFTNSGRRLSNIPVQMAAVDVLGKPVKVVTLGRIVKLRAKLTGSQRLIPVSCTAANGFREYRVLLGGCGDGLVFRKKSGFRVRGRIIDSPYFTAFRLPGTMKMWFKCNFTVCPFAAKCDGSSCYIGNRKRSKRSAAAYHLQTGMEHDMPDEDEASDIVAATSPVTITLSSSNRRRRRRRGTCRINPHAFLSRRPPCRSAPP</sequence>
<accession>A0MCN8</accession>
<dbReference type="OrthoDB" id="6050055at2759"/>
<feature type="signal peptide" evidence="2">
    <location>
        <begin position="1"/>
        <end position="19"/>
    </location>
</feature>
<keyword evidence="2" id="KW-0732">Signal</keyword>